<dbReference type="InterPro" id="IPR000515">
    <property type="entry name" value="MetI-like"/>
</dbReference>
<feature type="domain" description="ABC transmembrane type-1" evidence="8">
    <location>
        <begin position="95"/>
        <end position="324"/>
    </location>
</feature>
<dbReference type="PANTHER" id="PTHR43163:SF6">
    <property type="entry name" value="DIPEPTIDE TRANSPORT SYSTEM PERMEASE PROTEIN DPPB-RELATED"/>
    <property type="match status" value="1"/>
</dbReference>
<dbReference type="RefSeq" id="WP_388038819.1">
    <property type="nucleotide sequence ID" value="NZ_JBHUEK010000018.1"/>
</dbReference>
<sequence length="334" mass="37264">MFAYTLRRIGMVIPVLIGMTLVVFSIIHLIPGNPAQIILGQRATEEAIAALTTKLGLDQPLYIQYFEYIKGLFTGDLGESIRTKTAISDEIWPYLAATIELTLVAMIIAIVIGVNAGIISAWFQNSWFDYTAMVLALIGVSMPIFWLGLMEQWAFALQLDLLPTTGRENVRDPVESITSLYLIDTLINGRTDQFVTVLKHLILPSVALATIPMAIIARITRSSMLEVMRSDYVRTARAKGVKMFWVVYKHSLKNAVIPVLTVIGLQTGLLLGGAILTETIFGWPGIGRYIYEAINYRDYPVIQSGILVVATFFVFINLIVDLLYAVIDPRIKYR</sequence>
<feature type="transmembrane region" description="Helical" evidence="7">
    <location>
        <begin position="12"/>
        <end position="30"/>
    </location>
</feature>
<keyword evidence="5 7" id="KW-1133">Transmembrane helix</keyword>
<dbReference type="PANTHER" id="PTHR43163">
    <property type="entry name" value="DIPEPTIDE TRANSPORT SYSTEM PERMEASE PROTEIN DPPB-RELATED"/>
    <property type="match status" value="1"/>
</dbReference>
<evidence type="ECO:0000313" key="9">
    <source>
        <dbReference type="EMBL" id="MFD1779544.1"/>
    </source>
</evidence>
<dbReference type="SUPFAM" id="SSF161098">
    <property type="entry name" value="MetI-like"/>
    <property type="match status" value="1"/>
</dbReference>
<feature type="transmembrane region" description="Helical" evidence="7">
    <location>
        <begin position="301"/>
        <end position="327"/>
    </location>
</feature>
<name>A0ABW4MR19_9BACI</name>
<evidence type="ECO:0000256" key="7">
    <source>
        <dbReference type="RuleBase" id="RU363032"/>
    </source>
</evidence>
<dbReference type="Pfam" id="PF19300">
    <property type="entry name" value="BPD_transp_1_N"/>
    <property type="match status" value="1"/>
</dbReference>
<feature type="transmembrane region" description="Helical" evidence="7">
    <location>
        <begin position="130"/>
        <end position="149"/>
    </location>
</feature>
<evidence type="ECO:0000256" key="4">
    <source>
        <dbReference type="ARBA" id="ARBA00022692"/>
    </source>
</evidence>
<dbReference type="EMBL" id="JBHUEK010000018">
    <property type="protein sequence ID" value="MFD1779544.1"/>
    <property type="molecule type" value="Genomic_DNA"/>
</dbReference>
<keyword evidence="2 7" id="KW-0813">Transport</keyword>
<accession>A0ABW4MR19</accession>
<keyword evidence="4 7" id="KW-0812">Transmembrane</keyword>
<dbReference type="InterPro" id="IPR045621">
    <property type="entry name" value="BPD_transp_1_N"/>
</dbReference>
<evidence type="ECO:0000256" key="2">
    <source>
        <dbReference type="ARBA" id="ARBA00022448"/>
    </source>
</evidence>
<evidence type="ECO:0000256" key="1">
    <source>
        <dbReference type="ARBA" id="ARBA00004651"/>
    </source>
</evidence>
<comment type="subcellular location">
    <subcellularLocation>
        <location evidence="1 7">Cell membrane</location>
        <topology evidence="1 7">Multi-pass membrane protein</topology>
    </subcellularLocation>
</comment>
<comment type="similarity">
    <text evidence="7">Belongs to the binding-protein-dependent transport system permease family.</text>
</comment>
<dbReference type="Gene3D" id="1.10.3720.10">
    <property type="entry name" value="MetI-like"/>
    <property type="match status" value="1"/>
</dbReference>
<evidence type="ECO:0000256" key="3">
    <source>
        <dbReference type="ARBA" id="ARBA00022475"/>
    </source>
</evidence>
<evidence type="ECO:0000256" key="6">
    <source>
        <dbReference type="ARBA" id="ARBA00023136"/>
    </source>
</evidence>
<dbReference type="Proteomes" id="UP001597227">
    <property type="component" value="Unassembled WGS sequence"/>
</dbReference>
<dbReference type="Pfam" id="PF00528">
    <property type="entry name" value="BPD_transp_1"/>
    <property type="match status" value="1"/>
</dbReference>
<feature type="transmembrane region" description="Helical" evidence="7">
    <location>
        <begin position="255"/>
        <end position="281"/>
    </location>
</feature>
<reference evidence="10" key="1">
    <citation type="journal article" date="2019" name="Int. J. Syst. Evol. Microbiol.">
        <title>The Global Catalogue of Microorganisms (GCM) 10K type strain sequencing project: providing services to taxonomists for standard genome sequencing and annotation.</title>
        <authorList>
            <consortium name="The Broad Institute Genomics Platform"/>
            <consortium name="The Broad Institute Genome Sequencing Center for Infectious Disease"/>
            <person name="Wu L."/>
            <person name="Ma J."/>
        </authorList>
    </citation>
    <scope>NUCLEOTIDE SEQUENCE [LARGE SCALE GENOMIC DNA]</scope>
    <source>
        <strain evidence="10">CCUG 15531</strain>
    </source>
</reference>
<evidence type="ECO:0000256" key="5">
    <source>
        <dbReference type="ARBA" id="ARBA00022989"/>
    </source>
</evidence>
<evidence type="ECO:0000313" key="10">
    <source>
        <dbReference type="Proteomes" id="UP001597227"/>
    </source>
</evidence>
<organism evidence="9 10">
    <name type="scientific">Fredinandcohnia salidurans</name>
    <dbReference type="NCBI Taxonomy" id="2595041"/>
    <lineage>
        <taxon>Bacteria</taxon>
        <taxon>Bacillati</taxon>
        <taxon>Bacillota</taxon>
        <taxon>Bacilli</taxon>
        <taxon>Bacillales</taxon>
        <taxon>Bacillaceae</taxon>
        <taxon>Fredinandcohnia</taxon>
    </lineage>
</organism>
<protein>
    <submittedName>
        <fullName evidence="9">ABC transporter permease</fullName>
    </submittedName>
</protein>
<dbReference type="PROSITE" id="PS50928">
    <property type="entry name" value="ABC_TM1"/>
    <property type="match status" value="1"/>
</dbReference>
<gene>
    <name evidence="9" type="ORF">ACFSFW_12755</name>
</gene>
<keyword evidence="3" id="KW-1003">Cell membrane</keyword>
<keyword evidence="6 7" id="KW-0472">Membrane</keyword>
<dbReference type="CDD" id="cd06261">
    <property type="entry name" value="TM_PBP2"/>
    <property type="match status" value="1"/>
</dbReference>
<proteinExistence type="inferred from homology"/>
<evidence type="ECO:0000259" key="8">
    <source>
        <dbReference type="PROSITE" id="PS50928"/>
    </source>
</evidence>
<dbReference type="InterPro" id="IPR035906">
    <property type="entry name" value="MetI-like_sf"/>
</dbReference>
<comment type="caution">
    <text evidence="9">The sequence shown here is derived from an EMBL/GenBank/DDBJ whole genome shotgun (WGS) entry which is preliminary data.</text>
</comment>
<feature type="transmembrane region" description="Helical" evidence="7">
    <location>
        <begin position="101"/>
        <end position="123"/>
    </location>
</feature>
<feature type="transmembrane region" description="Helical" evidence="7">
    <location>
        <begin position="201"/>
        <end position="220"/>
    </location>
</feature>
<keyword evidence="10" id="KW-1185">Reference proteome</keyword>